<feature type="domain" description="Lysozyme inhibitor LprI-like N-terminal" evidence="2">
    <location>
        <begin position="53"/>
        <end position="144"/>
    </location>
</feature>
<feature type="chain" id="PRO_5021872086" description="Lysozyme inhibitor LprI-like N-terminal domain-containing protein" evidence="1">
    <location>
        <begin position="22"/>
        <end position="150"/>
    </location>
</feature>
<evidence type="ECO:0000256" key="1">
    <source>
        <dbReference type="SAM" id="SignalP"/>
    </source>
</evidence>
<dbReference type="PANTHER" id="PTHR39176:SF1">
    <property type="entry name" value="PERIPLASMIC PROTEIN"/>
    <property type="match status" value="1"/>
</dbReference>
<gene>
    <name evidence="3" type="ORF">NSE01_18370</name>
</gene>
<dbReference type="EMBL" id="BJYR01000012">
    <property type="protein sequence ID" value="GEO00005.1"/>
    <property type="molecule type" value="Genomic_DNA"/>
</dbReference>
<proteinExistence type="predicted"/>
<dbReference type="Proteomes" id="UP000321464">
    <property type="component" value="Unassembled WGS sequence"/>
</dbReference>
<organism evidence="3 4">
    <name type="scientific">Novosphingobium sediminis</name>
    <dbReference type="NCBI Taxonomy" id="707214"/>
    <lineage>
        <taxon>Bacteria</taxon>
        <taxon>Pseudomonadati</taxon>
        <taxon>Pseudomonadota</taxon>
        <taxon>Alphaproteobacteria</taxon>
        <taxon>Sphingomonadales</taxon>
        <taxon>Sphingomonadaceae</taxon>
        <taxon>Novosphingobium</taxon>
    </lineage>
</organism>
<keyword evidence="4" id="KW-1185">Reference proteome</keyword>
<name>A0A512AJY4_9SPHN</name>
<dbReference type="RefSeq" id="WP_147159320.1">
    <property type="nucleotide sequence ID" value="NZ_BJYR01000012.1"/>
</dbReference>
<protein>
    <recommendedName>
        <fullName evidence="2">Lysozyme inhibitor LprI-like N-terminal domain-containing protein</fullName>
    </recommendedName>
</protein>
<evidence type="ECO:0000313" key="3">
    <source>
        <dbReference type="EMBL" id="GEO00005.1"/>
    </source>
</evidence>
<keyword evidence="1" id="KW-0732">Signal</keyword>
<dbReference type="PANTHER" id="PTHR39176">
    <property type="entry name" value="PERIPLASMIC PROTEIN-RELATED"/>
    <property type="match status" value="1"/>
</dbReference>
<dbReference type="OrthoDB" id="7510783at2"/>
<evidence type="ECO:0000313" key="4">
    <source>
        <dbReference type="Proteomes" id="UP000321464"/>
    </source>
</evidence>
<dbReference type="Gene3D" id="1.20.1270.180">
    <property type="match status" value="1"/>
</dbReference>
<dbReference type="InterPro" id="IPR009739">
    <property type="entry name" value="LprI-like_N"/>
</dbReference>
<reference evidence="3 4" key="1">
    <citation type="submission" date="2019-07" db="EMBL/GenBank/DDBJ databases">
        <title>Whole genome shotgun sequence of Novosphingobium sediminis NBRC 106119.</title>
        <authorList>
            <person name="Hosoyama A."/>
            <person name="Uohara A."/>
            <person name="Ohji S."/>
            <person name="Ichikawa N."/>
        </authorList>
    </citation>
    <scope>NUCLEOTIDE SEQUENCE [LARGE SCALE GENOMIC DNA]</scope>
    <source>
        <strain evidence="3 4">NBRC 106119</strain>
    </source>
</reference>
<evidence type="ECO:0000259" key="2">
    <source>
        <dbReference type="Pfam" id="PF07007"/>
    </source>
</evidence>
<accession>A0A512AJY4</accession>
<sequence length="150" mass="16601">MKAPALILALTALVLPIMAHAAPPFAYRMVMTPEEGPVDQAVQARYTPAFTACQDKAQTTLDNADCFVAEFTRQDAALNRAWQAVFPKIAPAQQPLLRAAQRRWIAARDPFCRKESDGFSGGTIAPVLYVNCRVEQTIRRTLWLENLAKG</sequence>
<dbReference type="Pfam" id="PF07007">
    <property type="entry name" value="LprI"/>
    <property type="match status" value="1"/>
</dbReference>
<dbReference type="AlphaFoldDB" id="A0A512AJY4"/>
<feature type="signal peptide" evidence="1">
    <location>
        <begin position="1"/>
        <end position="21"/>
    </location>
</feature>
<comment type="caution">
    <text evidence="3">The sequence shown here is derived from an EMBL/GenBank/DDBJ whole genome shotgun (WGS) entry which is preliminary data.</text>
</comment>